<feature type="domain" description="Mandelate racemase/muconate lactonizing enzyme C-terminal" evidence="5">
    <location>
        <begin position="138"/>
        <end position="235"/>
    </location>
</feature>
<keyword evidence="2 4" id="KW-0460">Magnesium</keyword>
<dbReference type="SMART" id="SM00922">
    <property type="entry name" value="MR_MLE"/>
    <property type="match status" value="1"/>
</dbReference>
<dbReference type="PROSITE" id="PS00909">
    <property type="entry name" value="MR_MLE_2"/>
    <property type="match status" value="1"/>
</dbReference>
<dbReference type="GO" id="GO:0000287">
    <property type="term" value="F:magnesium ion binding"/>
    <property type="evidence" value="ECO:0007669"/>
    <property type="project" value="UniProtKB-UniRule"/>
</dbReference>
<feature type="binding site" evidence="4">
    <location>
        <position position="239"/>
    </location>
    <ligand>
        <name>Mg(2+)</name>
        <dbReference type="ChEBI" id="CHEBI:18420"/>
    </ligand>
</feature>
<dbReference type="AlphaFoldDB" id="A0A238VEW9"/>
<dbReference type="SFLD" id="SFLDG00180">
    <property type="entry name" value="muconate_cycloisomerase"/>
    <property type="match status" value="1"/>
</dbReference>
<comment type="pathway">
    <text evidence="4">Quinol/quinone metabolism; 1,4-dihydroxy-2-naphthoate biosynthesis; 1,4-dihydroxy-2-naphthoate from chorismate: step 4/7.</text>
</comment>
<dbReference type="GO" id="GO:0009234">
    <property type="term" value="P:menaquinone biosynthetic process"/>
    <property type="evidence" value="ECO:0007669"/>
    <property type="project" value="UniProtKB-UniRule"/>
</dbReference>
<evidence type="ECO:0000313" key="6">
    <source>
        <dbReference type="EMBL" id="SNR32069.1"/>
    </source>
</evidence>
<dbReference type="OrthoDB" id="214520at2157"/>
<keyword evidence="1 4" id="KW-0479">Metal-binding</keyword>
<evidence type="ECO:0000256" key="1">
    <source>
        <dbReference type="ARBA" id="ARBA00022723"/>
    </source>
</evidence>
<comment type="pathway">
    <text evidence="4">Quinol/quinone metabolism; menaquinone biosynthesis.</text>
</comment>
<accession>A0A238VEW9</accession>
<evidence type="ECO:0000313" key="7">
    <source>
        <dbReference type="Proteomes" id="UP000198397"/>
    </source>
</evidence>
<dbReference type="PANTHER" id="PTHR48073:SF2">
    <property type="entry name" value="O-SUCCINYLBENZOATE SYNTHASE"/>
    <property type="match status" value="1"/>
</dbReference>
<dbReference type="UniPathway" id="UPA00079"/>
<dbReference type="SUPFAM" id="SSF51604">
    <property type="entry name" value="Enolase C-terminal domain-like"/>
    <property type="match status" value="1"/>
</dbReference>
<dbReference type="SUPFAM" id="SSF54826">
    <property type="entry name" value="Enolase N-terminal domain-like"/>
    <property type="match status" value="1"/>
</dbReference>
<organism evidence="6 7">
    <name type="scientific">Halorubrum vacuolatum</name>
    <name type="common">Natronobacterium vacuolatum</name>
    <dbReference type="NCBI Taxonomy" id="63740"/>
    <lineage>
        <taxon>Archaea</taxon>
        <taxon>Methanobacteriati</taxon>
        <taxon>Methanobacteriota</taxon>
        <taxon>Stenosarchaea group</taxon>
        <taxon>Halobacteria</taxon>
        <taxon>Halobacteriales</taxon>
        <taxon>Haloferacaceae</taxon>
        <taxon>Halorubrum</taxon>
    </lineage>
</organism>
<dbReference type="EMBL" id="FZNQ01000002">
    <property type="protein sequence ID" value="SNR32069.1"/>
    <property type="molecule type" value="Genomic_DNA"/>
</dbReference>
<dbReference type="HAMAP" id="MF_00470">
    <property type="entry name" value="MenC_1"/>
    <property type="match status" value="1"/>
</dbReference>
<evidence type="ECO:0000259" key="5">
    <source>
        <dbReference type="SMART" id="SM00922"/>
    </source>
</evidence>
<dbReference type="RefSeq" id="WP_089383710.1">
    <property type="nucleotide sequence ID" value="NZ_FZNQ01000002.1"/>
</dbReference>
<dbReference type="Proteomes" id="UP000198397">
    <property type="component" value="Unassembled WGS sequence"/>
</dbReference>
<dbReference type="UniPathway" id="UPA01057">
    <property type="reaction ID" value="UER00165"/>
</dbReference>
<feature type="active site" description="Proton donor" evidence="4">
    <location>
        <position position="159"/>
    </location>
</feature>
<dbReference type="SFLD" id="SFLDF00009">
    <property type="entry name" value="o-succinylbenzoate_synthase"/>
    <property type="match status" value="1"/>
</dbReference>
<evidence type="ECO:0000256" key="4">
    <source>
        <dbReference type="HAMAP-Rule" id="MF_00470"/>
    </source>
</evidence>
<dbReference type="GO" id="GO:0043748">
    <property type="term" value="F:O-succinylbenzoate synthase activity"/>
    <property type="evidence" value="ECO:0007669"/>
    <property type="project" value="UniProtKB-EC"/>
</dbReference>
<dbReference type="InterPro" id="IPR029065">
    <property type="entry name" value="Enolase_C-like"/>
</dbReference>
<proteinExistence type="inferred from homology"/>
<sequence length="364" mass="37373">MRRRFSLPLSTPLATAHGTITEREGFLVAIDPEGSAPARGIGEATPLPGWTESLEACVEAIDRFGVDPIRLPPAGETPAARHGVALARDDAAARAAGIRLADRLLAVSSSAEETERGRDAGSLPSSIPVNATVGDGSVGRTVEAAERAVKDGYGCLKIKVGAREVEKDLDRVRAVRRAVGSAVDLRVDANGAWSREAAREALDHFNDVNLEYVEQPVSGTDLAGLAAVRDGSPVPVAADEAVAAHGVEAVLDAAAADLLILKPMALGGPDRAVAAARRAMATGVDAVVTTTIDGVIARTAGVHVAAAIETLRKSRGRPLRAAGLATGHLLAEDLAPDPCPVERGRIAVPSGPGLAGSAFDDVQL</sequence>
<comment type="cofactor">
    <cofactor evidence="4">
        <name>a divalent metal cation</name>
        <dbReference type="ChEBI" id="CHEBI:60240"/>
    </cofactor>
</comment>
<dbReference type="InterPro" id="IPR036849">
    <property type="entry name" value="Enolase-like_C_sf"/>
</dbReference>
<keyword evidence="7" id="KW-1185">Reference proteome</keyword>
<keyword evidence="4" id="KW-0474">Menaquinone biosynthesis</keyword>
<dbReference type="GO" id="GO:0009063">
    <property type="term" value="P:amino acid catabolic process"/>
    <property type="evidence" value="ECO:0007669"/>
    <property type="project" value="InterPro"/>
</dbReference>
<dbReference type="InterPro" id="IPR013342">
    <property type="entry name" value="Mandelate_racemase_C"/>
</dbReference>
<reference evidence="6 7" key="1">
    <citation type="submission" date="2017-06" db="EMBL/GenBank/DDBJ databases">
        <authorList>
            <person name="Kim H.J."/>
            <person name="Triplett B.A."/>
        </authorList>
    </citation>
    <scope>NUCLEOTIDE SEQUENCE [LARGE SCALE GENOMIC DNA]</scope>
    <source>
        <strain evidence="6 7">DSM 8800</strain>
    </source>
</reference>
<evidence type="ECO:0000256" key="2">
    <source>
        <dbReference type="ARBA" id="ARBA00022842"/>
    </source>
</evidence>
<dbReference type="Gene3D" id="3.30.390.10">
    <property type="entry name" value="Enolase-like, N-terminal domain"/>
    <property type="match status" value="1"/>
</dbReference>
<dbReference type="Gene3D" id="3.20.20.120">
    <property type="entry name" value="Enolase-like C-terminal domain"/>
    <property type="match status" value="1"/>
</dbReference>
<feature type="active site" description="Proton acceptor" evidence="4">
    <location>
        <position position="262"/>
    </location>
</feature>
<dbReference type="InterPro" id="IPR018110">
    <property type="entry name" value="Mandel_Rmase/mucon_lact_enz_CS"/>
</dbReference>
<dbReference type="InterPro" id="IPR029017">
    <property type="entry name" value="Enolase-like_N"/>
</dbReference>
<gene>
    <name evidence="4" type="primary">menC</name>
    <name evidence="6" type="ORF">SAMN06264855_102263</name>
</gene>
<dbReference type="InterPro" id="IPR010196">
    <property type="entry name" value="OSB_synthase_MenC1"/>
</dbReference>
<keyword evidence="3 4" id="KW-0456">Lyase</keyword>
<dbReference type="Pfam" id="PF13378">
    <property type="entry name" value="MR_MLE_C"/>
    <property type="match status" value="1"/>
</dbReference>
<dbReference type="EC" id="4.2.1.113" evidence="4"/>
<comment type="function">
    <text evidence="4">Converts 2-succinyl-6-hydroxy-2,4-cyclohexadiene-1-carboxylate (SHCHC) to 2-succinylbenzoate (OSB).</text>
</comment>
<dbReference type="SFLD" id="SFLDS00001">
    <property type="entry name" value="Enolase"/>
    <property type="match status" value="1"/>
</dbReference>
<comment type="similarity">
    <text evidence="4">Belongs to the mandelate racemase/muconate lactonizing enzyme family. MenC type 1 subfamily.</text>
</comment>
<name>A0A238VEW9_HALVU</name>
<comment type="catalytic activity">
    <reaction evidence="4">
        <text>(1R,6R)-6-hydroxy-2-succinyl-cyclohexa-2,4-diene-1-carboxylate = 2-succinylbenzoate + H2O</text>
        <dbReference type="Rhea" id="RHEA:10196"/>
        <dbReference type="ChEBI" id="CHEBI:15377"/>
        <dbReference type="ChEBI" id="CHEBI:18325"/>
        <dbReference type="ChEBI" id="CHEBI:58689"/>
        <dbReference type="EC" id="4.2.1.113"/>
    </reaction>
</comment>
<feature type="binding site" evidence="4">
    <location>
        <position position="188"/>
    </location>
    <ligand>
        <name>Mg(2+)</name>
        <dbReference type="ChEBI" id="CHEBI:18420"/>
    </ligand>
</feature>
<protein>
    <recommendedName>
        <fullName evidence="4">o-succinylbenzoate synthase</fullName>
        <shortName evidence="4">OSB synthase</shortName>
        <shortName evidence="4">OSBS</shortName>
        <ecNumber evidence="4">4.2.1.113</ecNumber>
    </recommendedName>
    <alternativeName>
        <fullName evidence="4">4-(2'-carboxyphenyl)-4-oxybutyric acid synthase</fullName>
    </alternativeName>
    <alternativeName>
        <fullName evidence="4">o-succinylbenzoic acid synthase</fullName>
    </alternativeName>
</protein>
<dbReference type="PANTHER" id="PTHR48073">
    <property type="entry name" value="O-SUCCINYLBENZOATE SYNTHASE-RELATED"/>
    <property type="match status" value="1"/>
</dbReference>
<evidence type="ECO:0000256" key="3">
    <source>
        <dbReference type="ARBA" id="ARBA00023239"/>
    </source>
</evidence>
<feature type="binding site" evidence="4">
    <location>
        <position position="214"/>
    </location>
    <ligand>
        <name>Mg(2+)</name>
        <dbReference type="ChEBI" id="CHEBI:18420"/>
    </ligand>
</feature>